<reference evidence="1 2" key="1">
    <citation type="journal article" date="2023" name="Ecotoxicol. Environ. Saf.">
        <title>Mercury remediation potential of mercury-resistant strain Rheinheimera metallidurans sp. nov. isolated from a municipal waste dumping site.</title>
        <authorList>
            <person name="Yadav V."/>
            <person name="Manjhi A."/>
            <person name="Vadakedath N."/>
        </authorList>
    </citation>
    <scope>NUCLEOTIDE SEQUENCE [LARGE SCALE GENOMIC DNA]</scope>
    <source>
        <strain evidence="1 2">E-49</strain>
    </source>
</reference>
<keyword evidence="2" id="KW-1185">Reference proteome</keyword>
<sequence>MTLDELKQQPSAFDFYQAVYSVERQFSSAQKRWYGVGRDGFPAQELVRFKAVQHLGFPGQPVTKVVPRNNGVSTDKGGEHSGTAVDMHISFIGLTGPSGVMPQHYSEMVLQRLKQRDKTMRDFFDLFNHRLVSLYYRAWEKYRFACQYEMHSDDQDSFSLVLSRLSGARQTLGLYYAGAFSAQQRSAQQLKQLLADLLHTQVEIIPLQGRWLSLQRNEQSALAQRTALQGQHVRLGQSAMLGSRVWDVSSAIELQLAVKPGEAEQLLPGSYQYSLLQTVLADFLPAAVQVRLTLTGQQQDFPTASLSGRQTRLGQSGKLAVRSSQQHQQCHLSYQLRQR</sequence>
<dbReference type="Proteomes" id="UP001375382">
    <property type="component" value="Unassembled WGS sequence"/>
</dbReference>
<dbReference type="InterPro" id="IPR010732">
    <property type="entry name" value="T6SS_TssG-like"/>
</dbReference>
<evidence type="ECO:0000313" key="2">
    <source>
        <dbReference type="Proteomes" id="UP001375382"/>
    </source>
</evidence>
<dbReference type="NCBIfam" id="TIGR03347">
    <property type="entry name" value="VI_chp_1"/>
    <property type="match status" value="1"/>
</dbReference>
<organism evidence="1 2">
    <name type="scientific">Rheinheimera muenzenbergensis</name>
    <dbReference type="NCBI Taxonomy" id="1193628"/>
    <lineage>
        <taxon>Bacteria</taxon>
        <taxon>Pseudomonadati</taxon>
        <taxon>Pseudomonadota</taxon>
        <taxon>Gammaproteobacteria</taxon>
        <taxon>Chromatiales</taxon>
        <taxon>Chromatiaceae</taxon>
        <taxon>Rheinheimera</taxon>
    </lineage>
</organism>
<dbReference type="Pfam" id="PF06996">
    <property type="entry name" value="T6SS_TssG"/>
    <property type="match status" value="1"/>
</dbReference>
<gene>
    <name evidence="1" type="primary">tssG</name>
    <name evidence="1" type="ORF">MN202_10505</name>
</gene>
<accession>A0ABU8C6W2</accession>
<dbReference type="EMBL" id="JALAAR010000008">
    <property type="protein sequence ID" value="MEH8017667.1"/>
    <property type="molecule type" value="Genomic_DNA"/>
</dbReference>
<dbReference type="PANTHER" id="PTHR35564:SF4">
    <property type="entry name" value="CYTOPLASMIC PROTEIN"/>
    <property type="match status" value="1"/>
</dbReference>
<proteinExistence type="predicted"/>
<dbReference type="PANTHER" id="PTHR35564">
    <property type="match status" value="1"/>
</dbReference>
<evidence type="ECO:0000313" key="1">
    <source>
        <dbReference type="EMBL" id="MEH8017667.1"/>
    </source>
</evidence>
<name>A0ABU8C6W2_9GAMM</name>
<protein>
    <submittedName>
        <fullName evidence="1">Type VI secretion system baseplate subunit TssG</fullName>
    </submittedName>
</protein>
<comment type="caution">
    <text evidence="1">The sequence shown here is derived from an EMBL/GenBank/DDBJ whole genome shotgun (WGS) entry which is preliminary data.</text>
</comment>
<dbReference type="RefSeq" id="WP_335736079.1">
    <property type="nucleotide sequence ID" value="NZ_JALAAR010000008.1"/>
</dbReference>